<accession>A0ABP9WIH1</accession>
<gene>
    <name evidence="1" type="ORF">Lsed01_01438</name>
</gene>
<dbReference type="Proteomes" id="UP001426770">
    <property type="component" value="Unassembled WGS sequence"/>
</dbReference>
<name>A0ABP9WIH1_9MICO</name>
<organism evidence="1 2">
    <name type="scientific">Demequina sediminis</name>
    <dbReference type="NCBI Taxonomy" id="1930058"/>
    <lineage>
        <taxon>Bacteria</taxon>
        <taxon>Bacillati</taxon>
        <taxon>Actinomycetota</taxon>
        <taxon>Actinomycetes</taxon>
        <taxon>Micrococcales</taxon>
        <taxon>Demequinaceae</taxon>
        <taxon>Demequina</taxon>
    </lineage>
</organism>
<keyword evidence="2" id="KW-1185">Reference proteome</keyword>
<comment type="caution">
    <text evidence="1">The sequence shown here is derived from an EMBL/GenBank/DDBJ whole genome shotgun (WGS) entry which is preliminary data.</text>
</comment>
<dbReference type="EMBL" id="BAABRR010000006">
    <property type="protein sequence ID" value="GAA5519003.1"/>
    <property type="molecule type" value="Genomic_DNA"/>
</dbReference>
<proteinExistence type="predicted"/>
<evidence type="ECO:0000313" key="2">
    <source>
        <dbReference type="Proteomes" id="UP001426770"/>
    </source>
</evidence>
<reference evidence="1 2" key="1">
    <citation type="submission" date="2024-02" db="EMBL/GenBank/DDBJ databases">
        <title>Lysinimicrobium sediminis NBRC 112286.</title>
        <authorList>
            <person name="Ichikawa N."/>
            <person name="Katano-Makiyama Y."/>
            <person name="Hidaka K."/>
        </authorList>
    </citation>
    <scope>NUCLEOTIDE SEQUENCE [LARGE SCALE GENOMIC DNA]</scope>
    <source>
        <strain evidence="1 2">NBRC 112286</strain>
    </source>
</reference>
<protein>
    <submittedName>
        <fullName evidence="1">Uncharacterized protein</fullName>
    </submittedName>
</protein>
<evidence type="ECO:0000313" key="1">
    <source>
        <dbReference type="EMBL" id="GAA5519003.1"/>
    </source>
</evidence>
<sequence length="121" mass="13189">MASAELIDGTHSRENGSIERYGNSKYLIDLNLSGKDKSRLSIRISRSDGNVKPYFYDGDTSPHTYANLEEALADVKDGVPLGGGRVLDLAEISAVLLESESAPSGIQIIDPRTWEPVNWVP</sequence>
<dbReference type="RefSeq" id="WP_286214931.1">
    <property type="nucleotide sequence ID" value="NZ_AP027736.1"/>
</dbReference>